<keyword evidence="9" id="KW-1185">Reference proteome</keyword>
<protein>
    <recommendedName>
        <fullName evidence="6">Large ribosomal subunit protein uL29m</fullName>
    </recommendedName>
</protein>
<keyword evidence="3 8" id="KW-0689">Ribosomal protein</keyword>
<dbReference type="GO" id="GO:0005762">
    <property type="term" value="C:mitochondrial large ribosomal subunit"/>
    <property type="evidence" value="ECO:0007669"/>
    <property type="project" value="TreeGrafter"/>
</dbReference>
<dbReference type="EMBL" id="CAICTM010000225">
    <property type="protein sequence ID" value="CAB9505286.1"/>
    <property type="molecule type" value="Genomic_DNA"/>
</dbReference>
<dbReference type="GO" id="GO:0032543">
    <property type="term" value="P:mitochondrial translation"/>
    <property type="evidence" value="ECO:0007669"/>
    <property type="project" value="TreeGrafter"/>
</dbReference>
<evidence type="ECO:0000256" key="4">
    <source>
        <dbReference type="ARBA" id="ARBA00023128"/>
    </source>
</evidence>
<dbReference type="Gene3D" id="6.10.330.20">
    <property type="match status" value="1"/>
</dbReference>
<evidence type="ECO:0000256" key="1">
    <source>
        <dbReference type="ARBA" id="ARBA00004173"/>
    </source>
</evidence>
<sequence length="153" mass="17935">MIVGRLLVQRSAVVGVRSLASSAVPSTSVVDTSTLLDQFRDSLSLEERREQPVGRSWHARELRRKSFDDLHKLWFVLYKEKNALLTERQMCRRNQIEFPQPERFRKAQKSMGAIKQVLGERKRERIAAFHESKALEEEDRLEEDMESEEHQKA</sequence>
<feature type="compositionally biased region" description="Acidic residues" evidence="7">
    <location>
        <begin position="136"/>
        <end position="147"/>
    </location>
</feature>
<evidence type="ECO:0000256" key="6">
    <source>
        <dbReference type="ARBA" id="ARBA00035289"/>
    </source>
</evidence>
<dbReference type="PANTHER" id="PTHR21183:SF18">
    <property type="entry name" value="LARGE RIBOSOMAL SUBUNIT PROTEIN UL29M"/>
    <property type="match status" value="1"/>
</dbReference>
<reference evidence="8" key="1">
    <citation type="submission" date="2020-06" db="EMBL/GenBank/DDBJ databases">
        <authorList>
            <consortium name="Plant Systems Biology data submission"/>
        </authorList>
    </citation>
    <scope>NUCLEOTIDE SEQUENCE</scope>
    <source>
        <strain evidence="8">D6</strain>
    </source>
</reference>
<gene>
    <name evidence="8" type="ORF">SEMRO_226_G092030.1</name>
</gene>
<dbReference type="Proteomes" id="UP001153069">
    <property type="component" value="Unassembled WGS sequence"/>
</dbReference>
<comment type="subcellular location">
    <subcellularLocation>
        <location evidence="1">Mitochondrion</location>
    </subcellularLocation>
</comment>
<dbReference type="AlphaFoldDB" id="A0A9N8H8P9"/>
<dbReference type="Pfam" id="PF06984">
    <property type="entry name" value="MRP-L47"/>
    <property type="match status" value="1"/>
</dbReference>
<dbReference type="InterPro" id="IPR036049">
    <property type="entry name" value="Ribosomal_uL29_sf"/>
</dbReference>
<evidence type="ECO:0000256" key="3">
    <source>
        <dbReference type="ARBA" id="ARBA00022980"/>
    </source>
</evidence>
<evidence type="ECO:0000313" key="8">
    <source>
        <dbReference type="EMBL" id="CAB9505286.1"/>
    </source>
</evidence>
<name>A0A9N8H8P9_9STRA</name>
<keyword evidence="5" id="KW-0687">Ribonucleoprotein</keyword>
<accession>A0A9N8H8P9</accession>
<evidence type="ECO:0000256" key="7">
    <source>
        <dbReference type="SAM" id="MobiDB-lite"/>
    </source>
</evidence>
<evidence type="ECO:0000256" key="2">
    <source>
        <dbReference type="ARBA" id="ARBA00009254"/>
    </source>
</evidence>
<keyword evidence="4" id="KW-0496">Mitochondrion</keyword>
<evidence type="ECO:0000313" key="9">
    <source>
        <dbReference type="Proteomes" id="UP001153069"/>
    </source>
</evidence>
<dbReference type="InterPro" id="IPR038340">
    <property type="entry name" value="MRP-L47_sf"/>
</dbReference>
<dbReference type="GO" id="GO:0003735">
    <property type="term" value="F:structural constituent of ribosome"/>
    <property type="evidence" value="ECO:0007669"/>
    <property type="project" value="InterPro"/>
</dbReference>
<dbReference type="PANTHER" id="PTHR21183">
    <property type="entry name" value="RIBOSOMAL PROTEIN L47, MITOCHONDRIAL-RELATED"/>
    <property type="match status" value="1"/>
</dbReference>
<proteinExistence type="inferred from homology"/>
<comment type="caution">
    <text evidence="8">The sequence shown here is derived from an EMBL/GenBank/DDBJ whole genome shotgun (WGS) entry which is preliminary data.</text>
</comment>
<dbReference type="SUPFAM" id="SSF46561">
    <property type="entry name" value="Ribosomal protein L29 (L29p)"/>
    <property type="match status" value="1"/>
</dbReference>
<dbReference type="OrthoDB" id="270763at2759"/>
<dbReference type="InterPro" id="IPR010729">
    <property type="entry name" value="Ribosomal_uL29_mit"/>
</dbReference>
<feature type="region of interest" description="Disordered" evidence="7">
    <location>
        <begin position="134"/>
        <end position="153"/>
    </location>
</feature>
<organism evidence="8 9">
    <name type="scientific">Seminavis robusta</name>
    <dbReference type="NCBI Taxonomy" id="568900"/>
    <lineage>
        <taxon>Eukaryota</taxon>
        <taxon>Sar</taxon>
        <taxon>Stramenopiles</taxon>
        <taxon>Ochrophyta</taxon>
        <taxon>Bacillariophyta</taxon>
        <taxon>Bacillariophyceae</taxon>
        <taxon>Bacillariophycidae</taxon>
        <taxon>Naviculales</taxon>
        <taxon>Naviculaceae</taxon>
        <taxon>Seminavis</taxon>
    </lineage>
</organism>
<evidence type="ECO:0000256" key="5">
    <source>
        <dbReference type="ARBA" id="ARBA00023274"/>
    </source>
</evidence>
<comment type="similarity">
    <text evidence="2">Belongs to the universal ribosomal protein uL29 family.</text>
</comment>